<evidence type="ECO:0000256" key="1">
    <source>
        <dbReference type="SAM" id="MobiDB-lite"/>
    </source>
</evidence>
<dbReference type="Proteomes" id="UP000032702">
    <property type="component" value="Unassembled WGS sequence"/>
</dbReference>
<protein>
    <submittedName>
        <fullName evidence="2">Uncharacterized protein</fullName>
    </submittedName>
</protein>
<comment type="caution">
    <text evidence="2">The sequence shown here is derived from an EMBL/GenBank/DDBJ whole genome shotgun (WGS) entry which is preliminary data.</text>
</comment>
<dbReference type="EMBL" id="AAMD01000054">
    <property type="protein sequence ID" value="EAU66514.1"/>
    <property type="molecule type" value="Genomic_DNA"/>
</dbReference>
<accession>Q091S9</accession>
<name>Q091S9_STIAD</name>
<evidence type="ECO:0000313" key="2">
    <source>
        <dbReference type="EMBL" id="EAU66514.1"/>
    </source>
</evidence>
<evidence type="ECO:0000313" key="3">
    <source>
        <dbReference type="Proteomes" id="UP000032702"/>
    </source>
</evidence>
<organism evidence="2 3">
    <name type="scientific">Stigmatella aurantiaca (strain DW4/3-1)</name>
    <dbReference type="NCBI Taxonomy" id="378806"/>
    <lineage>
        <taxon>Bacteria</taxon>
        <taxon>Pseudomonadati</taxon>
        <taxon>Myxococcota</taxon>
        <taxon>Myxococcia</taxon>
        <taxon>Myxococcales</taxon>
        <taxon>Cystobacterineae</taxon>
        <taxon>Archangiaceae</taxon>
        <taxon>Stigmatella</taxon>
    </lineage>
</organism>
<gene>
    <name evidence="2" type="ORF">STIAU_1957</name>
</gene>
<reference evidence="2 3" key="1">
    <citation type="submission" date="2006-04" db="EMBL/GenBank/DDBJ databases">
        <authorList>
            <person name="Nierman W.C."/>
        </authorList>
    </citation>
    <scope>NUCLEOTIDE SEQUENCE [LARGE SCALE GENOMIC DNA]</scope>
    <source>
        <strain evidence="2 3">DW4/3-1</strain>
    </source>
</reference>
<proteinExistence type="predicted"/>
<sequence length="824" mass="91434">MRLPHLAIGERALLRPVADGISQVLLPLGDGFARVHVEDEGILHQGAPHLEDDAADLVIAQFHGHHHGQIPQHRWEARQGVVGGRKLRRGVQRLRVQFESEHALGQLQRLRYARVEFSHMPQHRAVGQKHLGAGPWMPGRGLRGLEAGAHHAQAVQHRLHGALGVIEVHPGIFLRPGPPRAQAPDQPGHAGHLAGRRALALAAFRIPDIGTARLMDGHALHLVPHAAREVLQQPRQQAGAHHGLFHAERIDEYHGCILASQHLQVPRGHERVVHHLVQPRTGECLTQAPLGFGLGRLGGKLRHAAGQTCRDVVVAEHPGDFFEEILLALHVHPRPGHLEGGLRRPVLHPPEPERAEDSAALPFRNGRAQHLLHPGEAQRHAPGGFLAGVHIHAARSHGTSRQLRDELRGPVNGRAHGIEVRPTLEAMRRLGVQPMTLGGAADTGGQEVRGLQHDALRAPGHLAVRAAHHPCNGLSTVPVTNGQIVRIERALLAIQCADLLPRTGTADDDLLPRHLVEIERMQRLAILEVDVVGHVHHVVDGTHATGLQPVLQPLRRGLDGDVLDHPRGIARTTHGILDAHLHLVRRGPSRLGELRLRRTERHARHHPHLPGHPQVRQGVRPVRGDVHLQHHIVQPQRRGDGQPRLQPRRKDEQPRGLLGEPQLLRRAEHPVAVHAPERCLLDLHAIGQLRANGGQGHLVPHLEVLRAAHHLQQLRAPRVHLGHGQLVRVGVLHGLANLGHHHALKGLTRPLHPFDLQPRRGQLARQLFHRWQRHVIAEPLHRNLHSSTLFRTCHWVPWMLWTTAQNCSRKRASFSNIMRRSSMR</sequence>
<feature type="region of interest" description="Disordered" evidence="1">
    <location>
        <begin position="631"/>
        <end position="659"/>
    </location>
</feature>
<dbReference type="AlphaFoldDB" id="Q091S9"/>